<dbReference type="PANTHER" id="PTHR43390:SF1">
    <property type="entry name" value="CHLOROPLAST PROCESSING PEPTIDASE"/>
    <property type="match status" value="1"/>
</dbReference>
<keyword evidence="3" id="KW-0645">Protease</keyword>
<evidence type="ECO:0000313" key="7">
    <source>
        <dbReference type="Proteomes" id="UP001550850"/>
    </source>
</evidence>
<dbReference type="Proteomes" id="UP001550850">
    <property type="component" value="Unassembled WGS sequence"/>
</dbReference>
<dbReference type="SUPFAM" id="SSF51306">
    <property type="entry name" value="LexA/Signal peptidase"/>
    <property type="match status" value="1"/>
</dbReference>
<gene>
    <name evidence="6" type="primary">lepB</name>
    <name evidence="6" type="ORF">AB0E65_12885</name>
</gene>
<keyword evidence="3" id="KW-0812">Transmembrane</keyword>
<evidence type="ECO:0000256" key="1">
    <source>
        <dbReference type="ARBA" id="ARBA00004401"/>
    </source>
</evidence>
<dbReference type="PANTHER" id="PTHR43390">
    <property type="entry name" value="SIGNAL PEPTIDASE I"/>
    <property type="match status" value="1"/>
</dbReference>
<dbReference type="PRINTS" id="PR00727">
    <property type="entry name" value="LEADERPTASE"/>
</dbReference>
<dbReference type="EC" id="3.4.21.89" evidence="3"/>
<evidence type="ECO:0000256" key="3">
    <source>
        <dbReference type="RuleBase" id="RU362042"/>
    </source>
</evidence>
<dbReference type="Pfam" id="PF10502">
    <property type="entry name" value="Peptidase_S26"/>
    <property type="match status" value="1"/>
</dbReference>
<feature type="region of interest" description="Disordered" evidence="4">
    <location>
        <begin position="1"/>
        <end position="28"/>
    </location>
</feature>
<evidence type="ECO:0000313" key="6">
    <source>
        <dbReference type="EMBL" id="MEU3555091.1"/>
    </source>
</evidence>
<dbReference type="CDD" id="cd06530">
    <property type="entry name" value="S26_SPase_I"/>
    <property type="match status" value="1"/>
</dbReference>
<evidence type="ECO:0000256" key="4">
    <source>
        <dbReference type="SAM" id="MobiDB-lite"/>
    </source>
</evidence>
<accession>A0ABV2YHA6</accession>
<evidence type="ECO:0000259" key="5">
    <source>
        <dbReference type="Pfam" id="PF10502"/>
    </source>
</evidence>
<feature type="transmembrane region" description="Helical" evidence="3">
    <location>
        <begin position="230"/>
        <end position="254"/>
    </location>
</feature>
<comment type="caution">
    <text evidence="3">Lacks conserved residue(s) required for the propagation of feature annotation.</text>
</comment>
<feature type="transmembrane region" description="Helical" evidence="3">
    <location>
        <begin position="41"/>
        <end position="64"/>
    </location>
</feature>
<dbReference type="Gene3D" id="2.10.109.10">
    <property type="entry name" value="Umud Fragment, subunit A"/>
    <property type="match status" value="1"/>
</dbReference>
<feature type="domain" description="Peptidase S26" evidence="5">
    <location>
        <begin position="45"/>
        <end position="201"/>
    </location>
</feature>
<evidence type="ECO:0000256" key="2">
    <source>
        <dbReference type="ARBA" id="ARBA00009370"/>
    </source>
</evidence>
<dbReference type="InterPro" id="IPR000223">
    <property type="entry name" value="Pept_S26A_signal_pept_1"/>
</dbReference>
<dbReference type="EMBL" id="JBEZUR010000015">
    <property type="protein sequence ID" value="MEU3555091.1"/>
    <property type="molecule type" value="Genomic_DNA"/>
</dbReference>
<comment type="catalytic activity">
    <reaction evidence="3">
        <text>Cleavage of hydrophobic, N-terminal signal or leader sequences from secreted and periplasmic proteins.</text>
        <dbReference type="EC" id="3.4.21.89"/>
    </reaction>
</comment>
<dbReference type="NCBIfam" id="TIGR02227">
    <property type="entry name" value="sigpep_I_bact"/>
    <property type="match status" value="1"/>
</dbReference>
<dbReference type="InterPro" id="IPR036286">
    <property type="entry name" value="LexA/Signal_pep-like_sf"/>
</dbReference>
<keyword evidence="3" id="KW-0472">Membrane</keyword>
<comment type="caution">
    <text evidence="6">The sequence shown here is derived from an EMBL/GenBank/DDBJ whole genome shotgun (WGS) entry which is preliminary data.</text>
</comment>
<keyword evidence="7" id="KW-1185">Reference proteome</keyword>
<protein>
    <recommendedName>
        <fullName evidence="3">Signal peptidase I</fullName>
        <ecNumber evidence="3">3.4.21.89</ecNumber>
    </recommendedName>
</protein>
<dbReference type="InterPro" id="IPR019533">
    <property type="entry name" value="Peptidase_S26"/>
</dbReference>
<comment type="subcellular location">
    <subcellularLocation>
        <location evidence="1">Cell membrane</location>
        <topology evidence="1">Single-pass type II membrane protein</topology>
    </subcellularLocation>
    <subcellularLocation>
        <location evidence="3">Membrane</location>
        <topology evidence="3">Single-pass type II membrane protein</topology>
    </subcellularLocation>
</comment>
<comment type="similarity">
    <text evidence="2 3">Belongs to the peptidase S26 family.</text>
</comment>
<name>A0ABV2YHA6_9ACTN</name>
<keyword evidence="3 6" id="KW-0378">Hydrolase</keyword>
<reference evidence="6 7" key="1">
    <citation type="submission" date="2024-06" db="EMBL/GenBank/DDBJ databases">
        <title>The Natural Products Discovery Center: Release of the First 8490 Sequenced Strains for Exploring Actinobacteria Biosynthetic Diversity.</title>
        <authorList>
            <person name="Kalkreuter E."/>
            <person name="Kautsar S.A."/>
            <person name="Yang D."/>
            <person name="Bader C.D."/>
            <person name="Teijaro C.N."/>
            <person name="Fluegel L."/>
            <person name="Davis C.M."/>
            <person name="Simpson J.R."/>
            <person name="Lauterbach L."/>
            <person name="Steele A.D."/>
            <person name="Gui C."/>
            <person name="Meng S."/>
            <person name="Li G."/>
            <person name="Viehrig K."/>
            <person name="Ye F."/>
            <person name="Su P."/>
            <person name="Kiefer A.F."/>
            <person name="Nichols A."/>
            <person name="Cepeda A.J."/>
            <person name="Yan W."/>
            <person name="Fan B."/>
            <person name="Jiang Y."/>
            <person name="Adhikari A."/>
            <person name="Zheng C.-J."/>
            <person name="Schuster L."/>
            <person name="Cowan T.M."/>
            <person name="Smanski M.J."/>
            <person name="Chevrette M.G."/>
            <person name="De Carvalho L.P.S."/>
            <person name="Shen B."/>
        </authorList>
    </citation>
    <scope>NUCLEOTIDE SEQUENCE [LARGE SCALE GENOMIC DNA]</scope>
    <source>
        <strain evidence="6 7">NPDC038104</strain>
    </source>
</reference>
<dbReference type="RefSeq" id="WP_108954179.1">
    <property type="nucleotide sequence ID" value="NZ_BEVZ01000004.1"/>
</dbReference>
<organism evidence="6 7">
    <name type="scientific">Streptomyces fragilis</name>
    <dbReference type="NCBI Taxonomy" id="67301"/>
    <lineage>
        <taxon>Bacteria</taxon>
        <taxon>Bacillati</taxon>
        <taxon>Actinomycetota</taxon>
        <taxon>Actinomycetes</taxon>
        <taxon>Kitasatosporales</taxon>
        <taxon>Streptomycetaceae</taxon>
        <taxon>Streptomyces</taxon>
    </lineage>
</organism>
<keyword evidence="3" id="KW-1133">Transmembrane helix</keyword>
<feature type="compositionally biased region" description="Low complexity" evidence="4">
    <location>
        <begin position="19"/>
        <end position="28"/>
    </location>
</feature>
<sequence>MGSESRTDTAAASSGEGVAAPNATPAGTPAGSRLGHRLSGLVVALGTLLFLGGFGWAALMYVPFTVPTLSMHPTIGAGDRVLAQRVDGSEVRRGDVVVFDQKSWADAPLVKRVVAVGGDTVACCSDGGLKVNGRRIDEPYTRDDPFATTASFSEVTVPKGRLFLLGDDRSGSLDSTAHLMEKGAGTVSRSAVKGRVDAVVWPMKGMLEPATGFRVLGGEPTPAGPLTTQVTLVAAGALMIFAGAAYGPVAGLLARRRGTAPAGR</sequence>
<proteinExistence type="inferred from homology"/>
<dbReference type="GO" id="GO:0009003">
    <property type="term" value="F:signal peptidase activity"/>
    <property type="evidence" value="ECO:0007669"/>
    <property type="project" value="UniProtKB-EC"/>
</dbReference>